<gene>
    <name evidence="12" type="primary">lysA</name>
    <name evidence="17" type="ORF">SAMN05443529_10993</name>
</gene>
<organism evidence="17 18">
    <name type="scientific">Desulfosporosinus hippei DSM 8344</name>
    <dbReference type="NCBI Taxonomy" id="1121419"/>
    <lineage>
        <taxon>Bacteria</taxon>
        <taxon>Bacillati</taxon>
        <taxon>Bacillota</taxon>
        <taxon>Clostridia</taxon>
        <taxon>Eubacteriales</taxon>
        <taxon>Desulfitobacteriaceae</taxon>
        <taxon>Desulfosporosinus</taxon>
    </lineage>
</organism>
<dbReference type="InterPro" id="IPR022643">
    <property type="entry name" value="De-COase2_C"/>
</dbReference>
<evidence type="ECO:0000313" key="17">
    <source>
        <dbReference type="EMBL" id="SDH07211.1"/>
    </source>
</evidence>
<reference evidence="18" key="1">
    <citation type="submission" date="2016-10" db="EMBL/GenBank/DDBJ databases">
        <authorList>
            <person name="Varghese N."/>
            <person name="Submissions S."/>
        </authorList>
    </citation>
    <scope>NUCLEOTIDE SEQUENCE [LARGE SCALE GENOMIC DNA]</scope>
    <source>
        <strain evidence="18">DSM 8344</strain>
    </source>
</reference>
<evidence type="ECO:0000259" key="15">
    <source>
        <dbReference type="Pfam" id="PF00278"/>
    </source>
</evidence>
<evidence type="ECO:0000256" key="7">
    <source>
        <dbReference type="ARBA" id="ARBA00050464"/>
    </source>
</evidence>
<feature type="binding site" evidence="12">
    <location>
        <position position="248"/>
    </location>
    <ligand>
        <name>pyridoxal 5'-phosphate</name>
        <dbReference type="ChEBI" id="CHEBI:597326"/>
    </ligand>
</feature>
<feature type="domain" description="Orn/DAP/Arg decarboxylase 2 N-terminal" evidence="16">
    <location>
        <begin position="48"/>
        <end position="296"/>
    </location>
</feature>
<dbReference type="EC" id="4.1.1.20" evidence="10 12"/>
<dbReference type="InterPro" id="IPR029066">
    <property type="entry name" value="PLP-binding_barrel"/>
</dbReference>
<dbReference type="GO" id="GO:0009089">
    <property type="term" value="P:lysine biosynthetic process via diaminopimelate"/>
    <property type="evidence" value="ECO:0007669"/>
    <property type="project" value="UniProtKB-UniRule"/>
</dbReference>
<dbReference type="HAMAP" id="MF_02120">
    <property type="entry name" value="LysA"/>
    <property type="match status" value="1"/>
</dbReference>
<dbReference type="InterPro" id="IPR022657">
    <property type="entry name" value="De-COase2_CS"/>
</dbReference>
<comment type="pathway">
    <text evidence="8 12 14">Amino-acid biosynthesis; L-lysine biosynthesis via DAP pathway; L-lysine from DL-2,6-diaminopimelate: step 1/1.</text>
</comment>
<feature type="domain" description="Orn/DAP/Arg decarboxylase 2 C-terminal" evidence="15">
    <location>
        <begin position="37"/>
        <end position="388"/>
    </location>
</feature>
<feature type="modified residue" description="N6-(pyridoxal phosphate)lysine" evidence="12 13">
    <location>
        <position position="66"/>
    </location>
</feature>
<dbReference type="PANTHER" id="PTHR43727:SF2">
    <property type="entry name" value="GROUP IV DECARBOXYLASE"/>
    <property type="match status" value="1"/>
</dbReference>
<dbReference type="AlphaFoldDB" id="A0A1G7ZEQ0"/>
<evidence type="ECO:0000256" key="1">
    <source>
        <dbReference type="ARBA" id="ARBA00001933"/>
    </source>
</evidence>
<dbReference type="GO" id="GO:0008836">
    <property type="term" value="F:diaminopimelate decarboxylase activity"/>
    <property type="evidence" value="ECO:0007669"/>
    <property type="project" value="UniProtKB-UniRule"/>
</dbReference>
<comment type="catalytic activity">
    <reaction evidence="7 12 14">
        <text>meso-2,6-diaminopimelate + H(+) = L-lysine + CO2</text>
        <dbReference type="Rhea" id="RHEA:15101"/>
        <dbReference type="ChEBI" id="CHEBI:15378"/>
        <dbReference type="ChEBI" id="CHEBI:16526"/>
        <dbReference type="ChEBI" id="CHEBI:32551"/>
        <dbReference type="ChEBI" id="CHEBI:57791"/>
        <dbReference type="EC" id="4.1.1.20"/>
    </reaction>
</comment>
<evidence type="ECO:0000256" key="3">
    <source>
        <dbReference type="ARBA" id="ARBA00022793"/>
    </source>
</evidence>
<dbReference type="InterPro" id="IPR002986">
    <property type="entry name" value="DAP_deCOOHase_LysA"/>
</dbReference>
<dbReference type="GO" id="GO:0030170">
    <property type="term" value="F:pyridoxal phosphate binding"/>
    <property type="evidence" value="ECO:0007669"/>
    <property type="project" value="UniProtKB-UniRule"/>
</dbReference>
<keyword evidence="6 12" id="KW-0456">Lyase</keyword>
<dbReference type="FunFam" id="2.40.37.10:FF:000003">
    <property type="entry name" value="Diaminopimelate decarboxylase"/>
    <property type="match status" value="1"/>
</dbReference>
<keyword evidence="4 12" id="KW-0663">Pyridoxal phosphate</keyword>
<dbReference type="PRINTS" id="PR01179">
    <property type="entry name" value="ODADCRBXLASE"/>
</dbReference>
<dbReference type="Gene3D" id="3.20.20.10">
    <property type="entry name" value="Alanine racemase"/>
    <property type="match status" value="1"/>
</dbReference>
<dbReference type="PRINTS" id="PR01181">
    <property type="entry name" value="DAPDCRBXLASE"/>
</dbReference>
<keyword evidence="18" id="KW-1185">Reference proteome</keyword>
<feature type="binding site" evidence="12">
    <location>
        <position position="330"/>
    </location>
    <ligand>
        <name>substrate</name>
    </ligand>
</feature>
<dbReference type="InterPro" id="IPR000183">
    <property type="entry name" value="Orn/DAP/Arg_de-COase"/>
</dbReference>
<dbReference type="InterPro" id="IPR009006">
    <property type="entry name" value="Ala_racemase/Decarboxylase_C"/>
</dbReference>
<name>A0A1G7ZEQ0_9FIRM</name>
<evidence type="ECO:0000256" key="4">
    <source>
        <dbReference type="ARBA" id="ARBA00022898"/>
    </source>
</evidence>
<comment type="cofactor">
    <cofactor evidence="1 12 13 14">
        <name>pyridoxal 5'-phosphate</name>
        <dbReference type="ChEBI" id="CHEBI:597326"/>
    </cofactor>
</comment>
<dbReference type="FunFam" id="3.20.20.10:FF:000003">
    <property type="entry name" value="Diaminopimelate decarboxylase"/>
    <property type="match status" value="1"/>
</dbReference>
<evidence type="ECO:0000259" key="16">
    <source>
        <dbReference type="Pfam" id="PF02784"/>
    </source>
</evidence>
<dbReference type="SUPFAM" id="SSF51419">
    <property type="entry name" value="PLP-binding barrel"/>
    <property type="match status" value="1"/>
</dbReference>
<dbReference type="OrthoDB" id="9802241at2"/>
<evidence type="ECO:0000256" key="9">
    <source>
        <dbReference type="ARBA" id="ARBA00060983"/>
    </source>
</evidence>
<keyword evidence="5 12" id="KW-0457">Lysine biosynthesis</keyword>
<feature type="binding site" evidence="12">
    <location>
        <position position="293"/>
    </location>
    <ligand>
        <name>substrate</name>
    </ligand>
</feature>
<evidence type="ECO:0000256" key="2">
    <source>
        <dbReference type="ARBA" id="ARBA00022605"/>
    </source>
</evidence>
<comment type="function">
    <text evidence="12">Specifically catalyzes the decarboxylation of meso-diaminopimelate (meso-DAP) to L-lysine.</text>
</comment>
<dbReference type="EMBL" id="FNCP01000009">
    <property type="protein sequence ID" value="SDH07211.1"/>
    <property type="molecule type" value="Genomic_DNA"/>
</dbReference>
<feature type="binding site" evidence="12">
    <location>
        <position position="362"/>
    </location>
    <ligand>
        <name>substrate</name>
    </ligand>
</feature>
<dbReference type="Proteomes" id="UP000198656">
    <property type="component" value="Unassembled WGS sequence"/>
</dbReference>
<evidence type="ECO:0000256" key="14">
    <source>
        <dbReference type="RuleBase" id="RU003738"/>
    </source>
</evidence>
<evidence type="ECO:0000256" key="12">
    <source>
        <dbReference type="HAMAP-Rule" id="MF_02120"/>
    </source>
</evidence>
<evidence type="ECO:0000256" key="6">
    <source>
        <dbReference type="ARBA" id="ARBA00023239"/>
    </source>
</evidence>
<dbReference type="PROSITE" id="PS00879">
    <property type="entry name" value="ODR_DC_2_2"/>
    <property type="match status" value="1"/>
</dbReference>
<sequence>MRLHGTQVVNRQGHLEIGGCDTVELAKQFGTPLYVVDEVHIRKICKEYHSYFVKGMDNTEVIYASKAFSTLAMCRIIEEEGLGLDVVSGGELYTALQADFSPEHIYFHGNNKSREELSMAIKSGVGRIVIDNFGEMSVLNDLAKELNQQVRVLLRITPGIEAHTHEYIQTGQIDSKFGFTLSDGTADRAFDLALASSNLEVKGLHAHIGSQIFELASFKNEVKIMIKYMADIYGRTNCLLEELNIGGGFGIYYASGDEPAKIADYAKVVEAALEDGCKSHNFPRPKIIIEPGRSIVGTAGITLYTIGSIKEIPGVRKYVAVDGGMTDNPRPSLYQARYEAILANRPQEAVSESVSVAGKCCESGDMLIWDIDLPKVTAGDLLAVSATGAYNYSMSSNYNRLPRPAVILVKDGQADIIVRQETYSDLLRNDVLPDHLKR</sequence>
<dbReference type="RefSeq" id="WP_092332770.1">
    <property type="nucleotide sequence ID" value="NZ_FNCP01000009.1"/>
</dbReference>
<dbReference type="Pfam" id="PF02784">
    <property type="entry name" value="Orn_Arg_deC_N"/>
    <property type="match status" value="1"/>
</dbReference>
<feature type="binding site" evidence="12">
    <location>
        <begin position="290"/>
        <end position="293"/>
    </location>
    <ligand>
        <name>pyridoxal 5'-phosphate</name>
        <dbReference type="ChEBI" id="CHEBI:597326"/>
    </ligand>
</feature>
<feature type="binding site" evidence="12">
    <location>
        <position position="334"/>
    </location>
    <ligand>
        <name>substrate</name>
    </ligand>
</feature>
<dbReference type="SUPFAM" id="SSF50621">
    <property type="entry name" value="Alanine racemase C-terminal domain-like"/>
    <property type="match status" value="1"/>
</dbReference>
<dbReference type="InterPro" id="IPR022644">
    <property type="entry name" value="De-COase2_N"/>
</dbReference>
<accession>A0A1G7ZEQ0</accession>
<evidence type="ECO:0000256" key="5">
    <source>
        <dbReference type="ARBA" id="ARBA00023154"/>
    </source>
</evidence>
<evidence type="ECO:0000313" key="18">
    <source>
        <dbReference type="Proteomes" id="UP000198656"/>
    </source>
</evidence>
<evidence type="ECO:0000256" key="11">
    <source>
        <dbReference type="ARBA" id="ARBA00074972"/>
    </source>
</evidence>
<feature type="binding site" evidence="12">
    <location>
        <position position="390"/>
    </location>
    <ligand>
        <name>substrate</name>
    </ligand>
</feature>
<comment type="similarity">
    <text evidence="9 12">Belongs to the Orn/Lys/Arg decarboxylase class-II family. LysA subfamily.</text>
</comment>
<dbReference type="PANTHER" id="PTHR43727">
    <property type="entry name" value="DIAMINOPIMELATE DECARBOXYLASE"/>
    <property type="match status" value="1"/>
</dbReference>
<comment type="subunit">
    <text evidence="12">Homodimer.</text>
</comment>
<dbReference type="STRING" id="1121419.SAMN05443529_10993"/>
<evidence type="ECO:0000256" key="10">
    <source>
        <dbReference type="ARBA" id="ARBA00066427"/>
    </source>
</evidence>
<feature type="binding site" evidence="12">
    <location>
        <position position="390"/>
    </location>
    <ligand>
        <name>pyridoxal 5'-phosphate</name>
        <dbReference type="ChEBI" id="CHEBI:597326"/>
    </ligand>
</feature>
<proteinExistence type="inferred from homology"/>
<feature type="active site" description="Proton donor" evidence="13">
    <location>
        <position position="361"/>
    </location>
</feature>
<dbReference type="UniPathway" id="UPA00034">
    <property type="reaction ID" value="UER00027"/>
</dbReference>
<evidence type="ECO:0000256" key="8">
    <source>
        <dbReference type="ARBA" id="ARBA00060643"/>
    </source>
</evidence>
<dbReference type="NCBIfam" id="TIGR01048">
    <property type="entry name" value="lysA"/>
    <property type="match status" value="1"/>
</dbReference>
<dbReference type="CDD" id="cd06828">
    <property type="entry name" value="PLPDE_III_DapDC"/>
    <property type="match status" value="1"/>
</dbReference>
<protein>
    <recommendedName>
        <fullName evidence="11 12">Diaminopimelate decarboxylase</fullName>
        <shortName evidence="12">DAP decarboxylase</shortName>
        <shortName evidence="12">DAPDC</shortName>
        <ecNumber evidence="10 12">4.1.1.20</ecNumber>
    </recommendedName>
</protein>
<evidence type="ECO:0000256" key="13">
    <source>
        <dbReference type="PIRSR" id="PIRSR600183-50"/>
    </source>
</evidence>
<keyword evidence="3 12" id="KW-0210">Decarboxylase</keyword>
<dbReference type="Gene3D" id="2.40.37.10">
    <property type="entry name" value="Lyase, Ornithine Decarboxylase, Chain A, domain 1"/>
    <property type="match status" value="1"/>
</dbReference>
<dbReference type="Pfam" id="PF00278">
    <property type="entry name" value="Orn_DAP_Arg_deC"/>
    <property type="match status" value="1"/>
</dbReference>
<keyword evidence="2 12" id="KW-0028">Amino-acid biosynthesis</keyword>